<comment type="caution">
    <text evidence="18">The sequence shown here is derived from an EMBL/GenBank/DDBJ whole genome shotgun (WGS) entry which is preliminary data.</text>
</comment>
<reference evidence="18 19" key="1">
    <citation type="submission" date="2018-04" db="EMBL/GenBank/DDBJ databases">
        <title>Genomic Encyclopedia of Type Strains, Phase IV (KMG-IV): sequencing the most valuable type-strain genomes for metagenomic binning, comparative biology and taxonomic classification.</title>
        <authorList>
            <person name="Goeker M."/>
        </authorList>
    </citation>
    <scope>NUCLEOTIDE SEQUENCE [LARGE SCALE GENOMIC DNA]</scope>
    <source>
        <strain evidence="18 19">DSM 20705</strain>
    </source>
</reference>
<evidence type="ECO:0000256" key="3">
    <source>
        <dbReference type="ARBA" id="ARBA00004308"/>
    </source>
</evidence>
<evidence type="ECO:0000256" key="1">
    <source>
        <dbReference type="ARBA" id="ARBA00000287"/>
    </source>
</evidence>
<evidence type="ECO:0000256" key="14">
    <source>
        <dbReference type="ARBA" id="ARBA00023264"/>
    </source>
</evidence>
<comment type="catalytic activity">
    <reaction evidence="1">
        <text>a CDP-1,2-diacyl-sn-glycerol + L-serine = a 1,2-diacyl-sn-glycero-3-phospho-L-serine + CMP + H(+)</text>
        <dbReference type="Rhea" id="RHEA:16913"/>
        <dbReference type="ChEBI" id="CHEBI:15378"/>
        <dbReference type="ChEBI" id="CHEBI:33384"/>
        <dbReference type="ChEBI" id="CHEBI:57262"/>
        <dbReference type="ChEBI" id="CHEBI:58332"/>
        <dbReference type="ChEBI" id="CHEBI:60377"/>
        <dbReference type="EC" id="2.7.8.8"/>
    </reaction>
</comment>
<feature type="transmembrane region" description="Helical" evidence="17">
    <location>
        <begin position="156"/>
        <end position="174"/>
    </location>
</feature>
<evidence type="ECO:0000256" key="13">
    <source>
        <dbReference type="ARBA" id="ARBA00023209"/>
    </source>
</evidence>
<keyword evidence="9 17" id="KW-0812">Transmembrane</keyword>
<evidence type="ECO:0000256" key="17">
    <source>
        <dbReference type="SAM" id="Phobius"/>
    </source>
</evidence>
<evidence type="ECO:0000256" key="7">
    <source>
        <dbReference type="ARBA" id="ARBA00022516"/>
    </source>
</evidence>
<dbReference type="GO" id="GO:0012505">
    <property type="term" value="C:endomembrane system"/>
    <property type="evidence" value="ECO:0007669"/>
    <property type="project" value="UniProtKB-SubCell"/>
</dbReference>
<evidence type="ECO:0000256" key="9">
    <source>
        <dbReference type="ARBA" id="ARBA00022692"/>
    </source>
</evidence>
<sequence length="179" mass="19381">MKKDNNIFLNNAANFVTLLNMVCGSMSIVATMNGKYKTAIAMIWIAAIADRYDGIVARMLGTSSDMGVQMDSMGDIISFGVAPSVHAYNSVFLHAPNNIRLLGGIATVMLICAGALRLARYNIVGLDEDNSFMGLPITIGGSLLAVLLIFRRNIAPVTFVVVMIILSILELSKIRIKKR</sequence>
<feature type="transmembrane region" description="Helical" evidence="17">
    <location>
        <begin position="12"/>
        <end position="32"/>
    </location>
</feature>
<comment type="similarity">
    <text evidence="4 16">Belongs to the CDP-alcohol phosphatidyltransferase class-I family.</text>
</comment>
<comment type="subcellular location">
    <subcellularLocation>
        <location evidence="3">Endomembrane system</location>
    </subcellularLocation>
    <subcellularLocation>
        <location evidence="2">Membrane</location>
        <topology evidence="2">Multi-pass membrane protein</topology>
    </subcellularLocation>
</comment>
<dbReference type="InterPro" id="IPR048254">
    <property type="entry name" value="CDP_ALCOHOL_P_TRANSF_CS"/>
</dbReference>
<proteinExistence type="inferred from homology"/>
<evidence type="ECO:0000256" key="11">
    <source>
        <dbReference type="ARBA" id="ARBA00023098"/>
    </source>
</evidence>
<dbReference type="PROSITE" id="PS00379">
    <property type="entry name" value="CDP_ALCOHOL_P_TRANSF"/>
    <property type="match status" value="1"/>
</dbReference>
<keyword evidence="7" id="KW-0444">Lipid biosynthesis</keyword>
<keyword evidence="8 16" id="KW-0808">Transferase</keyword>
<dbReference type="InterPro" id="IPR000462">
    <property type="entry name" value="CDP-OH_P_trans"/>
</dbReference>
<evidence type="ECO:0000313" key="18">
    <source>
        <dbReference type="EMBL" id="PVY95740.1"/>
    </source>
</evidence>
<dbReference type="GO" id="GO:0003882">
    <property type="term" value="F:CDP-diacylglycerol-serine O-phosphatidyltransferase activity"/>
    <property type="evidence" value="ECO:0007669"/>
    <property type="project" value="UniProtKB-EC"/>
</dbReference>
<keyword evidence="10 17" id="KW-1133">Transmembrane helix</keyword>
<evidence type="ECO:0000256" key="8">
    <source>
        <dbReference type="ARBA" id="ARBA00022679"/>
    </source>
</evidence>
<keyword evidence="11" id="KW-0443">Lipid metabolism</keyword>
<evidence type="ECO:0000256" key="15">
    <source>
        <dbReference type="ARBA" id="ARBA00032361"/>
    </source>
</evidence>
<protein>
    <recommendedName>
        <fullName evidence="6">CDP-diacylglycerol--serine O-phosphatidyltransferase</fullName>
        <ecNumber evidence="5">2.7.8.8</ecNumber>
    </recommendedName>
    <alternativeName>
        <fullName evidence="15">Phosphatidylserine synthase</fullName>
    </alternativeName>
</protein>
<dbReference type="InterPro" id="IPR043130">
    <property type="entry name" value="CDP-OH_PTrfase_TM_dom"/>
</dbReference>
<evidence type="ECO:0000256" key="16">
    <source>
        <dbReference type="RuleBase" id="RU003750"/>
    </source>
</evidence>
<keyword evidence="19" id="KW-1185">Reference proteome</keyword>
<keyword evidence="14" id="KW-1208">Phospholipid metabolism</keyword>
<dbReference type="RefSeq" id="WP_116479629.1">
    <property type="nucleotide sequence ID" value="NZ_QEKV01000001.1"/>
</dbReference>
<dbReference type="EMBL" id="QEKV01000001">
    <property type="protein sequence ID" value="PVY95740.1"/>
    <property type="molecule type" value="Genomic_DNA"/>
</dbReference>
<evidence type="ECO:0000256" key="2">
    <source>
        <dbReference type="ARBA" id="ARBA00004141"/>
    </source>
</evidence>
<evidence type="ECO:0000313" key="19">
    <source>
        <dbReference type="Proteomes" id="UP000245793"/>
    </source>
</evidence>
<dbReference type="Pfam" id="PF01066">
    <property type="entry name" value="CDP-OH_P_transf"/>
    <property type="match status" value="1"/>
</dbReference>
<dbReference type="Gene3D" id="1.20.120.1760">
    <property type="match status" value="1"/>
</dbReference>
<evidence type="ECO:0000256" key="5">
    <source>
        <dbReference type="ARBA" id="ARBA00013174"/>
    </source>
</evidence>
<dbReference type="InterPro" id="IPR004533">
    <property type="entry name" value="CDP-diaglyc--ser_O-PTrfase"/>
</dbReference>
<evidence type="ECO:0000256" key="4">
    <source>
        <dbReference type="ARBA" id="ARBA00010441"/>
    </source>
</evidence>
<dbReference type="AlphaFoldDB" id="A0A2U1E714"/>
<feature type="transmembrane region" description="Helical" evidence="17">
    <location>
        <begin position="131"/>
        <end position="150"/>
    </location>
</feature>
<dbReference type="GO" id="GO:0008654">
    <property type="term" value="P:phospholipid biosynthetic process"/>
    <property type="evidence" value="ECO:0007669"/>
    <property type="project" value="UniProtKB-KW"/>
</dbReference>
<dbReference type="GO" id="GO:0016020">
    <property type="term" value="C:membrane"/>
    <property type="evidence" value="ECO:0007669"/>
    <property type="project" value="UniProtKB-SubCell"/>
</dbReference>
<evidence type="ECO:0000256" key="6">
    <source>
        <dbReference type="ARBA" id="ARBA00017171"/>
    </source>
</evidence>
<dbReference type="Proteomes" id="UP000245793">
    <property type="component" value="Unassembled WGS sequence"/>
</dbReference>
<accession>A0A2U1E714</accession>
<evidence type="ECO:0000256" key="12">
    <source>
        <dbReference type="ARBA" id="ARBA00023136"/>
    </source>
</evidence>
<dbReference type="NCBIfam" id="TIGR00473">
    <property type="entry name" value="pssA"/>
    <property type="match status" value="1"/>
</dbReference>
<feature type="transmembrane region" description="Helical" evidence="17">
    <location>
        <begin position="99"/>
        <end position="119"/>
    </location>
</feature>
<gene>
    <name evidence="18" type="ORF">C7381_101267</name>
</gene>
<dbReference type="EC" id="2.7.8.8" evidence="5"/>
<keyword evidence="12 17" id="KW-0472">Membrane</keyword>
<evidence type="ECO:0000256" key="10">
    <source>
        <dbReference type="ARBA" id="ARBA00022989"/>
    </source>
</evidence>
<keyword evidence="13" id="KW-0594">Phospholipid biosynthesis</keyword>
<name>A0A2U1E714_9FIRM</name>
<organism evidence="18 19">
    <name type="scientific">Ezakiella coagulans</name>
    <dbReference type="NCBI Taxonomy" id="46507"/>
    <lineage>
        <taxon>Bacteria</taxon>
        <taxon>Bacillati</taxon>
        <taxon>Bacillota</taxon>
        <taxon>Tissierellia</taxon>
        <taxon>Ezakiella</taxon>
    </lineage>
</organism>